<name>A0A2G5EJS9_AQUCA</name>
<dbReference type="OrthoDB" id="1110759at2759"/>
<evidence type="ECO:0000256" key="1">
    <source>
        <dbReference type="SAM" id="Phobius"/>
    </source>
</evidence>
<dbReference type="Proteomes" id="UP000230069">
    <property type="component" value="Unassembled WGS sequence"/>
</dbReference>
<keyword evidence="3" id="KW-1185">Reference proteome</keyword>
<evidence type="ECO:0000313" key="3">
    <source>
        <dbReference type="Proteomes" id="UP000230069"/>
    </source>
</evidence>
<dbReference type="AlphaFoldDB" id="A0A2G5EJS9"/>
<reference evidence="2 3" key="1">
    <citation type="submission" date="2017-09" db="EMBL/GenBank/DDBJ databases">
        <title>WGS assembly of Aquilegia coerulea Goldsmith.</title>
        <authorList>
            <person name="Hodges S."/>
            <person name="Kramer E."/>
            <person name="Nordborg M."/>
            <person name="Tomkins J."/>
            <person name="Borevitz J."/>
            <person name="Derieg N."/>
            <person name="Yan J."/>
            <person name="Mihaltcheva S."/>
            <person name="Hayes R.D."/>
            <person name="Rokhsar D."/>
        </authorList>
    </citation>
    <scope>NUCLEOTIDE SEQUENCE [LARGE SCALE GENOMIC DNA]</scope>
    <source>
        <strain evidence="3">cv. Goldsmith</strain>
    </source>
</reference>
<feature type="transmembrane region" description="Helical" evidence="1">
    <location>
        <begin position="49"/>
        <end position="67"/>
    </location>
</feature>
<dbReference type="InParanoid" id="A0A2G5EJS9"/>
<dbReference type="EMBL" id="KZ305024">
    <property type="protein sequence ID" value="PIA56003.1"/>
    <property type="molecule type" value="Genomic_DNA"/>
</dbReference>
<organism evidence="2 3">
    <name type="scientific">Aquilegia coerulea</name>
    <name type="common">Rocky mountain columbine</name>
    <dbReference type="NCBI Taxonomy" id="218851"/>
    <lineage>
        <taxon>Eukaryota</taxon>
        <taxon>Viridiplantae</taxon>
        <taxon>Streptophyta</taxon>
        <taxon>Embryophyta</taxon>
        <taxon>Tracheophyta</taxon>
        <taxon>Spermatophyta</taxon>
        <taxon>Magnoliopsida</taxon>
        <taxon>Ranunculales</taxon>
        <taxon>Ranunculaceae</taxon>
        <taxon>Thalictroideae</taxon>
        <taxon>Aquilegia</taxon>
    </lineage>
</organism>
<gene>
    <name evidence="2" type="ORF">AQUCO_00700372v1</name>
</gene>
<protein>
    <submittedName>
        <fullName evidence="2">Uncharacterized protein</fullName>
    </submittedName>
</protein>
<evidence type="ECO:0000313" key="2">
    <source>
        <dbReference type="EMBL" id="PIA56003.1"/>
    </source>
</evidence>
<keyword evidence="1" id="KW-1133">Transmembrane helix</keyword>
<keyword evidence="1" id="KW-0812">Transmembrane</keyword>
<accession>A0A2G5EJS9</accession>
<keyword evidence="1" id="KW-0472">Membrane</keyword>
<proteinExistence type="predicted"/>
<sequence>MVFFTPTFLAGFAAAAAFTGFIAAAFFSVAGFFTAFVLAAGTSAEGDGLAALGFFSTAAFVDFSFLLSSESLNEA</sequence>